<evidence type="ECO:0008006" key="2">
    <source>
        <dbReference type="Google" id="ProtNLM"/>
    </source>
</evidence>
<dbReference type="AlphaFoldDB" id="A0A0W8G509"/>
<protein>
    <recommendedName>
        <fullName evidence="2">Cytotoxic translational repressor of toxin-antitoxin stability system</fullName>
    </recommendedName>
</protein>
<sequence length="68" mass="7742">MLGYAIEADGPIQLTMPHFGKLRGWPGEVYHCHLNKGRPTYVAVWSVEDRMVKLVEVVYVGTHEKAPY</sequence>
<dbReference type="EMBL" id="LNQE01000245">
    <property type="protein sequence ID" value="KUG28231.1"/>
    <property type="molecule type" value="Genomic_DNA"/>
</dbReference>
<organism evidence="1">
    <name type="scientific">hydrocarbon metagenome</name>
    <dbReference type="NCBI Taxonomy" id="938273"/>
    <lineage>
        <taxon>unclassified sequences</taxon>
        <taxon>metagenomes</taxon>
        <taxon>ecological metagenomes</taxon>
    </lineage>
</organism>
<gene>
    <name evidence="1" type="ORF">ASZ90_001904</name>
</gene>
<comment type="caution">
    <text evidence="1">The sequence shown here is derived from an EMBL/GenBank/DDBJ whole genome shotgun (WGS) entry which is preliminary data.</text>
</comment>
<evidence type="ECO:0000313" key="1">
    <source>
        <dbReference type="EMBL" id="KUG28231.1"/>
    </source>
</evidence>
<accession>A0A0W8G509</accession>
<reference evidence="1" key="1">
    <citation type="journal article" date="2015" name="Proc. Natl. Acad. Sci. U.S.A.">
        <title>Networks of energetic and metabolic interactions define dynamics in microbial communities.</title>
        <authorList>
            <person name="Embree M."/>
            <person name="Liu J.K."/>
            <person name="Al-Bassam M.M."/>
            <person name="Zengler K."/>
        </authorList>
    </citation>
    <scope>NUCLEOTIDE SEQUENCE</scope>
</reference>
<name>A0A0W8G509_9ZZZZ</name>
<proteinExistence type="predicted"/>